<accession>A0A1G6XCJ0</accession>
<dbReference type="InterPro" id="IPR050902">
    <property type="entry name" value="ABC_Transporter_SBP"/>
</dbReference>
<dbReference type="AlphaFoldDB" id="A0A1G6XCJ0"/>
<feature type="domain" description="Fe/B12 periplasmic-binding" evidence="2">
    <location>
        <begin position="19"/>
        <end position="257"/>
    </location>
</feature>
<dbReference type="SUPFAM" id="SSF53807">
    <property type="entry name" value="Helical backbone' metal receptor"/>
    <property type="match status" value="1"/>
</dbReference>
<evidence type="ECO:0000259" key="2">
    <source>
        <dbReference type="PROSITE" id="PS50983"/>
    </source>
</evidence>
<proteinExistence type="predicted"/>
<protein>
    <submittedName>
        <fullName evidence="3">ABC-type Fe3+-hydroxamate transport system, substrate-binding protein</fullName>
    </submittedName>
</protein>
<dbReference type="InterPro" id="IPR002491">
    <property type="entry name" value="ABC_transptr_periplasmic_BD"/>
</dbReference>
<gene>
    <name evidence="3" type="ORF">SAMN04488104_10555</name>
</gene>
<dbReference type="RefSeq" id="WP_087941225.1">
    <property type="nucleotide sequence ID" value="NZ_FNAC01000055.1"/>
</dbReference>
<dbReference type="NCBIfam" id="NF038402">
    <property type="entry name" value="TroA_like"/>
    <property type="match status" value="1"/>
</dbReference>
<dbReference type="PROSITE" id="PS50983">
    <property type="entry name" value="FE_B12_PBP"/>
    <property type="match status" value="1"/>
</dbReference>
<dbReference type="Pfam" id="PF01497">
    <property type="entry name" value="Peripla_BP_2"/>
    <property type="match status" value="1"/>
</dbReference>
<name>A0A1G6XCJ0_9BACT</name>
<dbReference type="STRING" id="686796.SAMN04488104_10555"/>
<dbReference type="PANTHER" id="PTHR30535">
    <property type="entry name" value="VITAMIN B12-BINDING PROTEIN"/>
    <property type="match status" value="1"/>
</dbReference>
<dbReference type="Proteomes" id="UP000199060">
    <property type="component" value="Unassembled WGS sequence"/>
</dbReference>
<dbReference type="EMBL" id="FNAC01000055">
    <property type="protein sequence ID" value="SDD75752.1"/>
    <property type="molecule type" value="Genomic_DNA"/>
</dbReference>
<reference evidence="4" key="1">
    <citation type="submission" date="2016-10" db="EMBL/GenBank/DDBJ databases">
        <authorList>
            <person name="Varghese N."/>
            <person name="Submissions S."/>
        </authorList>
    </citation>
    <scope>NUCLEOTIDE SEQUENCE [LARGE SCALE GENOMIC DNA]</scope>
    <source>
        <strain evidence="4">DSM 23095</strain>
    </source>
</reference>
<evidence type="ECO:0000256" key="1">
    <source>
        <dbReference type="ARBA" id="ARBA00022729"/>
    </source>
</evidence>
<keyword evidence="1" id="KW-0732">Signal</keyword>
<evidence type="ECO:0000313" key="4">
    <source>
        <dbReference type="Proteomes" id="UP000199060"/>
    </source>
</evidence>
<sequence length="257" mass="29393">MKYLDQLNRTIHLSGAPQRIVSLVPSQTELLIDLGLEDQLVGITKFCIHPKRLRSTKQVVGGTKNLRLEEIFNLQPDLIIGNKEENEQQTIQTLAKDFPVWLSDISNREDALAMIAGLGQVTQTEKRADNLIQKIRLSFDKPLFRKKGKAVYLIWKGPIMAAGADTFISSMMDSAGFYNMIEQKRYPSLSEEDLIEYSPEFLLLSSEPFPFGPKELQHFQEILPQTKIILVNGEYFSWYGSRMLDAMAYFKKLSEEL</sequence>
<dbReference type="PANTHER" id="PTHR30535:SF35">
    <property type="entry name" value="PERIPLASMIC BINDING PROTEIN"/>
    <property type="match status" value="1"/>
</dbReference>
<dbReference type="OrthoDB" id="9816357at2"/>
<dbReference type="Gene3D" id="3.40.50.1980">
    <property type="entry name" value="Nitrogenase molybdenum iron protein domain"/>
    <property type="match status" value="2"/>
</dbReference>
<evidence type="ECO:0000313" key="3">
    <source>
        <dbReference type="EMBL" id="SDD75752.1"/>
    </source>
</evidence>
<organism evidence="3 4">
    <name type="scientific">Algoriphagus faecimaris</name>
    <dbReference type="NCBI Taxonomy" id="686796"/>
    <lineage>
        <taxon>Bacteria</taxon>
        <taxon>Pseudomonadati</taxon>
        <taxon>Bacteroidota</taxon>
        <taxon>Cytophagia</taxon>
        <taxon>Cytophagales</taxon>
        <taxon>Cyclobacteriaceae</taxon>
        <taxon>Algoriphagus</taxon>
    </lineage>
</organism>
<keyword evidence="4" id="KW-1185">Reference proteome</keyword>
<dbReference type="InterPro" id="IPR054828">
    <property type="entry name" value="Vit_B12_bind_prot"/>
</dbReference>